<dbReference type="Proteomes" id="UP000048600">
    <property type="component" value="Unassembled WGS sequence"/>
</dbReference>
<accession>A0A0U0UC35</accession>
<evidence type="ECO:0000313" key="3">
    <source>
        <dbReference type="EMBL" id="COW60528.1"/>
    </source>
</evidence>
<protein>
    <submittedName>
        <fullName evidence="4">Uncharacterized protein</fullName>
    </submittedName>
</protein>
<reference evidence="4" key="1">
    <citation type="submission" date="2015-03" db="EMBL/GenBank/DDBJ databases">
        <authorList>
            <person name="Murphy D."/>
        </authorList>
    </citation>
    <scope>NUCLEOTIDE SEQUENCE [LARGE SCALE GENOMIC DNA]</scope>
    <source>
        <strain evidence="4">K00500041</strain>
    </source>
</reference>
<evidence type="ECO:0000313" key="5">
    <source>
        <dbReference type="Proteomes" id="UP000038802"/>
    </source>
</evidence>
<proteinExistence type="predicted"/>
<feature type="compositionally biased region" description="Polar residues" evidence="1">
    <location>
        <begin position="1"/>
        <end position="14"/>
    </location>
</feature>
<organism evidence="4 5">
    <name type="scientific">Mycobacterium tuberculosis</name>
    <dbReference type="NCBI Taxonomy" id="1773"/>
    <lineage>
        <taxon>Bacteria</taxon>
        <taxon>Bacillati</taxon>
        <taxon>Actinomycetota</taxon>
        <taxon>Actinomycetes</taxon>
        <taxon>Mycobacteriales</taxon>
        <taxon>Mycobacteriaceae</taxon>
        <taxon>Mycobacterium</taxon>
        <taxon>Mycobacterium tuberculosis complex</taxon>
    </lineage>
</organism>
<evidence type="ECO:0000256" key="1">
    <source>
        <dbReference type="SAM" id="MobiDB-lite"/>
    </source>
</evidence>
<evidence type="ECO:0000313" key="4">
    <source>
        <dbReference type="EMBL" id="COX55082.1"/>
    </source>
</evidence>
<dbReference type="Proteomes" id="UP000045842">
    <property type="component" value="Unassembled WGS sequence"/>
</dbReference>
<dbReference type="Proteomes" id="UP000038802">
    <property type="component" value="Unassembled WGS sequence"/>
</dbReference>
<reference evidence="5 6" key="2">
    <citation type="submission" date="2015-03" db="EMBL/GenBank/DDBJ databases">
        <authorList>
            <consortium name="Pathogen Informatics"/>
        </authorList>
    </citation>
    <scope>NUCLEOTIDE SEQUENCE [LARGE SCALE GENOMIC DNA]</scope>
    <source>
        <strain evidence="2 6">G09801536</strain>
        <strain evidence="5">K00500041</strain>
        <strain evidence="3 7">P00601463</strain>
    </source>
</reference>
<sequence length="82" mass="8405">MTDTTHCRQLTRSPPTMPAPMRPASSHIPSTNALACAAGVSAGAPKPTTNAVARAPIASMSAAFWAIALRPTSCGVDQSSRK</sequence>
<gene>
    <name evidence="2" type="ORF">ERS007679_00674</name>
    <name evidence="4" type="ORF">ERS007703_05333</name>
    <name evidence="3" type="ORF">ERS007741_02787</name>
</gene>
<dbReference type="EMBL" id="CHKL01000354">
    <property type="protein sequence ID" value="COW60528.1"/>
    <property type="molecule type" value="Genomic_DNA"/>
</dbReference>
<evidence type="ECO:0000313" key="2">
    <source>
        <dbReference type="EMBL" id="COU93753.1"/>
    </source>
</evidence>
<dbReference type="EMBL" id="CSAD01000057">
    <property type="protein sequence ID" value="COU93753.1"/>
    <property type="molecule type" value="Genomic_DNA"/>
</dbReference>
<name>A0A0U0UC35_MYCTX</name>
<feature type="region of interest" description="Disordered" evidence="1">
    <location>
        <begin position="1"/>
        <end position="30"/>
    </location>
</feature>
<evidence type="ECO:0000313" key="7">
    <source>
        <dbReference type="Proteomes" id="UP000048600"/>
    </source>
</evidence>
<dbReference type="EMBL" id="CSAE01001363">
    <property type="protein sequence ID" value="COX55082.1"/>
    <property type="molecule type" value="Genomic_DNA"/>
</dbReference>
<dbReference type="AlphaFoldDB" id="A0A0U0UC35"/>
<evidence type="ECO:0000313" key="6">
    <source>
        <dbReference type="Proteomes" id="UP000045842"/>
    </source>
</evidence>